<accession>A0A9P1MDB8</accession>
<name>A0A9P1MDB8_9PEZI</name>
<evidence type="ECO:0000256" key="2">
    <source>
        <dbReference type="SAM" id="SignalP"/>
    </source>
</evidence>
<dbReference type="AlphaFoldDB" id="A0A9P1MDB8"/>
<sequence>MKVSTTAFTLVWAFGTLAFAAPAESGNGLAAREPKSAVELASEAVLETEPQVQRRQNEYDDNNISTFAPHEKRQEDETEVAFSQNEKRGDFDDDKEDEFSDVDGW</sequence>
<dbReference type="Proteomes" id="UP000838763">
    <property type="component" value="Unassembled WGS sequence"/>
</dbReference>
<feature type="signal peptide" evidence="2">
    <location>
        <begin position="1"/>
        <end position="25"/>
    </location>
</feature>
<evidence type="ECO:0000256" key="1">
    <source>
        <dbReference type="SAM" id="MobiDB-lite"/>
    </source>
</evidence>
<evidence type="ECO:0000313" key="4">
    <source>
        <dbReference type="Proteomes" id="UP000838763"/>
    </source>
</evidence>
<organism evidence="3 4">
    <name type="scientific">Parascedosporium putredinis</name>
    <dbReference type="NCBI Taxonomy" id="1442378"/>
    <lineage>
        <taxon>Eukaryota</taxon>
        <taxon>Fungi</taxon>
        <taxon>Dikarya</taxon>
        <taxon>Ascomycota</taxon>
        <taxon>Pezizomycotina</taxon>
        <taxon>Sordariomycetes</taxon>
        <taxon>Hypocreomycetidae</taxon>
        <taxon>Microascales</taxon>
        <taxon>Microascaceae</taxon>
        <taxon>Parascedosporium</taxon>
    </lineage>
</organism>
<feature type="region of interest" description="Disordered" evidence="1">
    <location>
        <begin position="48"/>
        <end position="105"/>
    </location>
</feature>
<protein>
    <submittedName>
        <fullName evidence="3">Uncharacterized protein</fullName>
    </submittedName>
</protein>
<feature type="chain" id="PRO_5040371962" evidence="2">
    <location>
        <begin position="26"/>
        <end position="105"/>
    </location>
</feature>
<reference evidence="3" key="1">
    <citation type="submission" date="2022-11" db="EMBL/GenBank/DDBJ databases">
        <authorList>
            <person name="Scott C."/>
            <person name="Bruce N."/>
        </authorList>
    </citation>
    <scope>NUCLEOTIDE SEQUENCE</scope>
</reference>
<feature type="compositionally biased region" description="Acidic residues" evidence="1">
    <location>
        <begin position="91"/>
        <end position="105"/>
    </location>
</feature>
<gene>
    <name evidence="3" type="ORF">PPNO1_LOCUS8846</name>
</gene>
<keyword evidence="2" id="KW-0732">Signal</keyword>
<dbReference type="EMBL" id="CALLCH030000019">
    <property type="protein sequence ID" value="CAI4219279.1"/>
    <property type="molecule type" value="Genomic_DNA"/>
</dbReference>
<proteinExistence type="predicted"/>
<keyword evidence="4" id="KW-1185">Reference proteome</keyword>
<evidence type="ECO:0000313" key="3">
    <source>
        <dbReference type="EMBL" id="CAI4219279.1"/>
    </source>
</evidence>
<comment type="caution">
    <text evidence="3">The sequence shown here is derived from an EMBL/GenBank/DDBJ whole genome shotgun (WGS) entry which is preliminary data.</text>
</comment>